<dbReference type="AlphaFoldDB" id="A0A8J2KS34"/>
<evidence type="ECO:0000259" key="1">
    <source>
        <dbReference type="PROSITE" id="PS50011"/>
    </source>
</evidence>
<protein>
    <recommendedName>
        <fullName evidence="1">Protein kinase domain-containing protein</fullName>
    </recommendedName>
</protein>
<proteinExistence type="predicted"/>
<dbReference type="GO" id="GO:0005886">
    <property type="term" value="C:plasma membrane"/>
    <property type="evidence" value="ECO:0007669"/>
    <property type="project" value="TreeGrafter"/>
</dbReference>
<dbReference type="EMBL" id="CAJVCH010474879">
    <property type="protein sequence ID" value="CAG7820305.1"/>
    <property type="molecule type" value="Genomic_DNA"/>
</dbReference>
<organism evidence="2 3">
    <name type="scientific">Allacma fusca</name>
    <dbReference type="NCBI Taxonomy" id="39272"/>
    <lineage>
        <taxon>Eukaryota</taxon>
        <taxon>Metazoa</taxon>
        <taxon>Ecdysozoa</taxon>
        <taxon>Arthropoda</taxon>
        <taxon>Hexapoda</taxon>
        <taxon>Collembola</taxon>
        <taxon>Symphypleona</taxon>
        <taxon>Sminthuridae</taxon>
        <taxon>Allacma</taxon>
    </lineage>
</organism>
<name>A0A8J2KS34_9HEXA</name>
<dbReference type="GO" id="GO:0004714">
    <property type="term" value="F:transmembrane receptor protein tyrosine kinase activity"/>
    <property type="evidence" value="ECO:0007669"/>
    <property type="project" value="TreeGrafter"/>
</dbReference>
<dbReference type="PROSITE" id="PS00109">
    <property type="entry name" value="PROTEIN_KINASE_TYR"/>
    <property type="match status" value="1"/>
</dbReference>
<sequence>MDFLSQKKVIHGDLATRNVLVFDNGVVKITDFGLSRKLYNCRNYTKTNQAPLPWRWMALESLRNVLNGF</sequence>
<dbReference type="GO" id="GO:0007169">
    <property type="term" value="P:cell surface receptor protein tyrosine kinase signaling pathway"/>
    <property type="evidence" value="ECO:0007669"/>
    <property type="project" value="TreeGrafter"/>
</dbReference>
<dbReference type="PANTHER" id="PTHR24416">
    <property type="entry name" value="TYROSINE-PROTEIN KINASE RECEPTOR"/>
    <property type="match status" value="1"/>
</dbReference>
<feature type="domain" description="Protein kinase" evidence="1">
    <location>
        <begin position="1"/>
        <end position="69"/>
    </location>
</feature>
<reference evidence="2" key="1">
    <citation type="submission" date="2021-06" db="EMBL/GenBank/DDBJ databases">
        <authorList>
            <person name="Hodson N. C."/>
            <person name="Mongue J. A."/>
            <person name="Jaron S. K."/>
        </authorList>
    </citation>
    <scope>NUCLEOTIDE SEQUENCE</scope>
</reference>
<dbReference type="GO" id="GO:0005524">
    <property type="term" value="F:ATP binding"/>
    <property type="evidence" value="ECO:0007669"/>
    <property type="project" value="InterPro"/>
</dbReference>
<dbReference type="InterPro" id="IPR050122">
    <property type="entry name" value="RTK"/>
</dbReference>
<keyword evidence="3" id="KW-1185">Reference proteome</keyword>
<evidence type="ECO:0000313" key="2">
    <source>
        <dbReference type="EMBL" id="CAG7820305.1"/>
    </source>
</evidence>
<dbReference type="InterPro" id="IPR001245">
    <property type="entry name" value="Ser-Thr/Tyr_kinase_cat_dom"/>
</dbReference>
<gene>
    <name evidence="2" type="ORF">AFUS01_LOCUS30703</name>
</gene>
<dbReference type="InterPro" id="IPR008266">
    <property type="entry name" value="Tyr_kinase_AS"/>
</dbReference>
<comment type="caution">
    <text evidence="2">The sequence shown here is derived from an EMBL/GenBank/DDBJ whole genome shotgun (WGS) entry which is preliminary data.</text>
</comment>
<dbReference type="PANTHER" id="PTHR24416:SF600">
    <property type="entry name" value="PDGF- AND VEGF-RECEPTOR RELATED, ISOFORM J"/>
    <property type="match status" value="1"/>
</dbReference>
<dbReference type="OrthoDB" id="5984265at2759"/>
<accession>A0A8J2KS34</accession>
<dbReference type="GO" id="GO:0043235">
    <property type="term" value="C:receptor complex"/>
    <property type="evidence" value="ECO:0007669"/>
    <property type="project" value="TreeGrafter"/>
</dbReference>
<dbReference type="InterPro" id="IPR000719">
    <property type="entry name" value="Prot_kinase_dom"/>
</dbReference>
<dbReference type="Proteomes" id="UP000708208">
    <property type="component" value="Unassembled WGS sequence"/>
</dbReference>
<dbReference type="Pfam" id="PF07714">
    <property type="entry name" value="PK_Tyr_Ser-Thr"/>
    <property type="match status" value="1"/>
</dbReference>
<dbReference type="PROSITE" id="PS50011">
    <property type="entry name" value="PROTEIN_KINASE_DOM"/>
    <property type="match status" value="1"/>
</dbReference>
<evidence type="ECO:0000313" key="3">
    <source>
        <dbReference type="Proteomes" id="UP000708208"/>
    </source>
</evidence>